<protein>
    <submittedName>
        <fullName evidence="1">Uncharacterized protein</fullName>
    </submittedName>
</protein>
<dbReference type="Proteomes" id="UP000030653">
    <property type="component" value="Unassembled WGS sequence"/>
</dbReference>
<dbReference type="EMBL" id="JH795856">
    <property type="protein sequence ID" value="EJU05329.1"/>
    <property type="molecule type" value="Genomic_DNA"/>
</dbReference>
<accession>M5G985</accession>
<name>M5G985_DACPD</name>
<dbReference type="AlphaFoldDB" id="M5G985"/>
<keyword evidence="2" id="KW-1185">Reference proteome</keyword>
<dbReference type="HOGENOM" id="CLU_1098470_0_0_1"/>
<dbReference type="OrthoDB" id="3414345at2759"/>
<sequence>MPAELPSPGSIVAGMYPPGELPNYILLPEAIKSMAHVPPLVHTAGPGEPGQQGDAWLLEDNDNLEIQDAVNRDWEKETTALIQYFCMPDSMQFTGSYLHEILEECQFLADDVSEQLLALIGPLGQCPPGIVNWPWPNNDDCKECMDKTMDFLAISSKEPYFEQSHISSKQYFIYELLSLYPLQQLYTHLNVPWQRCKNLVNEWINQTAAFVDATNMELGQMETCQCYALACTIMQVLPNCSSHDWACAEREAN</sequence>
<gene>
    <name evidence="1" type="ORF">DACRYDRAFT_13391</name>
</gene>
<organism evidence="1 2">
    <name type="scientific">Dacryopinax primogenitus (strain DJM 731)</name>
    <name type="common">Brown rot fungus</name>
    <dbReference type="NCBI Taxonomy" id="1858805"/>
    <lineage>
        <taxon>Eukaryota</taxon>
        <taxon>Fungi</taxon>
        <taxon>Dikarya</taxon>
        <taxon>Basidiomycota</taxon>
        <taxon>Agaricomycotina</taxon>
        <taxon>Dacrymycetes</taxon>
        <taxon>Dacrymycetales</taxon>
        <taxon>Dacrymycetaceae</taxon>
        <taxon>Dacryopinax</taxon>
    </lineage>
</organism>
<dbReference type="RefSeq" id="XP_040632223.1">
    <property type="nucleotide sequence ID" value="XM_040770976.1"/>
</dbReference>
<evidence type="ECO:0000313" key="1">
    <source>
        <dbReference type="EMBL" id="EJU05329.1"/>
    </source>
</evidence>
<evidence type="ECO:0000313" key="2">
    <source>
        <dbReference type="Proteomes" id="UP000030653"/>
    </source>
</evidence>
<proteinExistence type="predicted"/>
<dbReference type="GeneID" id="63686038"/>
<reference evidence="1 2" key="1">
    <citation type="journal article" date="2012" name="Science">
        <title>The Paleozoic origin of enzymatic lignin decomposition reconstructed from 31 fungal genomes.</title>
        <authorList>
            <person name="Floudas D."/>
            <person name="Binder M."/>
            <person name="Riley R."/>
            <person name="Barry K."/>
            <person name="Blanchette R.A."/>
            <person name="Henrissat B."/>
            <person name="Martinez A.T."/>
            <person name="Otillar R."/>
            <person name="Spatafora J.W."/>
            <person name="Yadav J.S."/>
            <person name="Aerts A."/>
            <person name="Benoit I."/>
            <person name="Boyd A."/>
            <person name="Carlson A."/>
            <person name="Copeland A."/>
            <person name="Coutinho P.M."/>
            <person name="de Vries R.P."/>
            <person name="Ferreira P."/>
            <person name="Findley K."/>
            <person name="Foster B."/>
            <person name="Gaskell J."/>
            <person name="Glotzer D."/>
            <person name="Gorecki P."/>
            <person name="Heitman J."/>
            <person name="Hesse C."/>
            <person name="Hori C."/>
            <person name="Igarashi K."/>
            <person name="Jurgens J.A."/>
            <person name="Kallen N."/>
            <person name="Kersten P."/>
            <person name="Kohler A."/>
            <person name="Kuees U."/>
            <person name="Kumar T.K.A."/>
            <person name="Kuo A."/>
            <person name="LaButti K."/>
            <person name="Larrondo L.F."/>
            <person name="Lindquist E."/>
            <person name="Ling A."/>
            <person name="Lombard V."/>
            <person name="Lucas S."/>
            <person name="Lundell T."/>
            <person name="Martin R."/>
            <person name="McLaughlin D.J."/>
            <person name="Morgenstern I."/>
            <person name="Morin E."/>
            <person name="Murat C."/>
            <person name="Nagy L.G."/>
            <person name="Nolan M."/>
            <person name="Ohm R.A."/>
            <person name="Patyshakuliyeva A."/>
            <person name="Rokas A."/>
            <person name="Ruiz-Duenas F.J."/>
            <person name="Sabat G."/>
            <person name="Salamov A."/>
            <person name="Samejima M."/>
            <person name="Schmutz J."/>
            <person name="Slot J.C."/>
            <person name="St John F."/>
            <person name="Stenlid J."/>
            <person name="Sun H."/>
            <person name="Sun S."/>
            <person name="Syed K."/>
            <person name="Tsang A."/>
            <person name="Wiebenga A."/>
            <person name="Young D."/>
            <person name="Pisabarro A."/>
            <person name="Eastwood D.C."/>
            <person name="Martin F."/>
            <person name="Cullen D."/>
            <person name="Grigoriev I.V."/>
            <person name="Hibbett D.S."/>
        </authorList>
    </citation>
    <scope>NUCLEOTIDE SEQUENCE [LARGE SCALE GENOMIC DNA]</scope>
    <source>
        <strain evidence="1 2">DJM-731 SS1</strain>
    </source>
</reference>